<dbReference type="Pfam" id="PF02415">
    <property type="entry name" value="Chlam_PMP"/>
    <property type="match status" value="1"/>
</dbReference>
<feature type="transmembrane region" description="Helical" evidence="8">
    <location>
        <begin position="356"/>
        <end position="382"/>
    </location>
</feature>
<organism evidence="10 11">
    <name type="scientific">Planoprotostelium fungivorum</name>
    <dbReference type="NCBI Taxonomy" id="1890364"/>
    <lineage>
        <taxon>Eukaryota</taxon>
        <taxon>Amoebozoa</taxon>
        <taxon>Evosea</taxon>
        <taxon>Variosea</taxon>
        <taxon>Cavosteliida</taxon>
        <taxon>Cavosteliaceae</taxon>
        <taxon>Planoprotostelium</taxon>
    </lineage>
</organism>
<keyword evidence="4" id="KW-0964">Secreted</keyword>
<keyword evidence="6 8" id="KW-0472">Membrane</keyword>
<proteinExistence type="predicted"/>
<evidence type="ECO:0000313" key="10">
    <source>
        <dbReference type="EMBL" id="PRP81488.1"/>
    </source>
</evidence>
<sequence>MMTTIFFLLFVICGIVSLPVEIHVNERSGTDALECGSNTTAPCRTLSYAFYHHLNSSRADDLRFILDGTFSDDGTLNANLTAPLNSNSSVRLSSAETNQTKFICSTGFCQLSIDVPLYLVIENLTSNNMSFLLSASSASLYSCTFYGPNMTVRLSPRTEADFQSLSIYNGHVYTQNKLSVTNSLFSSWNFTKDSFITITSDSVSILLENSRFTQANTSANGAALSVHAKNSSISILSCSFNENHSQGYGGAIYIDADESTTLSVSNTTIYNNTAVSAGGAIAFQYDIPNGSWNNNQIEDNHDDIQDNHENVDEGEELACLNCDGCDAVGVCAGNGRHRFCFVAQENAHQCPGAGRIGLYVIIGVVTIILALGIGLSVIFSVIHRRRERKGYTEIDEDTIE</sequence>
<evidence type="ECO:0000256" key="4">
    <source>
        <dbReference type="ARBA" id="ARBA00022525"/>
    </source>
</evidence>
<evidence type="ECO:0000313" key="11">
    <source>
        <dbReference type="Proteomes" id="UP000241769"/>
    </source>
</evidence>
<keyword evidence="7" id="KW-0998">Cell outer membrane</keyword>
<dbReference type="GO" id="GO:0005576">
    <property type="term" value="C:extracellular region"/>
    <property type="evidence" value="ECO:0007669"/>
    <property type="project" value="UniProtKB-SubCell"/>
</dbReference>
<feature type="signal peptide" evidence="9">
    <location>
        <begin position="1"/>
        <end position="17"/>
    </location>
</feature>
<dbReference type="InParanoid" id="A0A2P6NC23"/>
<reference evidence="10 11" key="1">
    <citation type="journal article" date="2018" name="Genome Biol. Evol.">
        <title>Multiple Roots of Fruiting Body Formation in Amoebozoa.</title>
        <authorList>
            <person name="Hillmann F."/>
            <person name="Forbes G."/>
            <person name="Novohradska S."/>
            <person name="Ferling I."/>
            <person name="Riege K."/>
            <person name="Groth M."/>
            <person name="Westermann M."/>
            <person name="Marz M."/>
            <person name="Spaller T."/>
            <person name="Winckler T."/>
            <person name="Schaap P."/>
            <person name="Glockner G."/>
        </authorList>
    </citation>
    <scope>NUCLEOTIDE SEQUENCE [LARGE SCALE GENOMIC DNA]</scope>
    <source>
        <strain evidence="10 11">Jena</strain>
    </source>
</reference>
<evidence type="ECO:0000256" key="7">
    <source>
        <dbReference type="ARBA" id="ARBA00023237"/>
    </source>
</evidence>
<evidence type="ECO:0000256" key="3">
    <source>
        <dbReference type="ARBA" id="ARBA00004613"/>
    </source>
</evidence>
<dbReference type="NCBIfam" id="TIGR01376">
    <property type="entry name" value="POMP_repeat"/>
    <property type="match status" value="1"/>
</dbReference>
<evidence type="ECO:0008006" key="12">
    <source>
        <dbReference type="Google" id="ProtNLM"/>
    </source>
</evidence>
<keyword evidence="8" id="KW-1133">Transmembrane helix</keyword>
<dbReference type="AlphaFoldDB" id="A0A2P6NC23"/>
<dbReference type="EMBL" id="MDYQ01000123">
    <property type="protein sequence ID" value="PRP81488.1"/>
    <property type="molecule type" value="Genomic_DNA"/>
</dbReference>
<keyword evidence="11" id="KW-1185">Reference proteome</keyword>
<dbReference type="Proteomes" id="UP000241769">
    <property type="component" value="Unassembled WGS sequence"/>
</dbReference>
<dbReference type="SUPFAM" id="SSF51126">
    <property type="entry name" value="Pectin lyase-like"/>
    <property type="match status" value="1"/>
</dbReference>
<gene>
    <name evidence="10" type="ORF">PROFUN_10928</name>
</gene>
<evidence type="ECO:0000256" key="2">
    <source>
        <dbReference type="ARBA" id="ARBA00004442"/>
    </source>
</evidence>
<name>A0A2P6NC23_9EUKA</name>
<dbReference type="InterPro" id="IPR011050">
    <property type="entry name" value="Pectin_lyase_fold/virulence"/>
</dbReference>
<keyword evidence="5 9" id="KW-0732">Signal</keyword>
<keyword evidence="8" id="KW-0812">Transmembrane</keyword>
<protein>
    <recommendedName>
        <fullName evidence="12">Right handed beta helix domain-containing protein</fullName>
    </recommendedName>
</protein>
<feature type="chain" id="PRO_5015116471" description="Right handed beta helix domain-containing protein" evidence="9">
    <location>
        <begin position="18"/>
        <end position="400"/>
    </location>
</feature>
<accession>A0A2P6NC23</accession>
<evidence type="ECO:0000256" key="9">
    <source>
        <dbReference type="SAM" id="SignalP"/>
    </source>
</evidence>
<evidence type="ECO:0000256" key="1">
    <source>
        <dbReference type="ARBA" id="ARBA00004196"/>
    </source>
</evidence>
<evidence type="ECO:0000256" key="5">
    <source>
        <dbReference type="ARBA" id="ARBA00022729"/>
    </source>
</evidence>
<evidence type="ECO:0000256" key="6">
    <source>
        <dbReference type="ARBA" id="ARBA00023136"/>
    </source>
</evidence>
<dbReference type="InterPro" id="IPR003368">
    <property type="entry name" value="POMP_repeat"/>
</dbReference>
<comment type="caution">
    <text evidence="10">The sequence shown here is derived from an EMBL/GenBank/DDBJ whole genome shotgun (WGS) entry which is preliminary data.</text>
</comment>
<evidence type="ECO:0000256" key="8">
    <source>
        <dbReference type="SAM" id="Phobius"/>
    </source>
</evidence>
<comment type="subcellular location">
    <subcellularLocation>
        <location evidence="1">Cell envelope</location>
    </subcellularLocation>
    <subcellularLocation>
        <location evidence="2">Cell outer membrane</location>
    </subcellularLocation>
    <subcellularLocation>
        <location evidence="3">Secreted</location>
    </subcellularLocation>
</comment>